<dbReference type="CDD" id="cd00419">
    <property type="entry name" value="Ferrochelatase_C"/>
    <property type="match status" value="1"/>
</dbReference>
<evidence type="ECO:0000256" key="2">
    <source>
        <dbReference type="ARBA" id="ARBA00023004"/>
    </source>
</evidence>
<proteinExistence type="inferred from homology"/>
<evidence type="ECO:0000256" key="7">
    <source>
        <dbReference type="HAMAP-Rule" id="MF_00323"/>
    </source>
</evidence>
<dbReference type="PANTHER" id="PTHR11108">
    <property type="entry name" value="FERROCHELATASE"/>
    <property type="match status" value="1"/>
</dbReference>
<evidence type="ECO:0000256" key="1">
    <source>
        <dbReference type="ARBA" id="ARBA00004744"/>
    </source>
</evidence>
<keyword evidence="10" id="KW-1185">Reference proteome</keyword>
<evidence type="ECO:0000256" key="5">
    <source>
        <dbReference type="ARBA" id="ARBA00023244"/>
    </source>
</evidence>
<keyword evidence="4 7" id="KW-0456">Lyase</keyword>
<dbReference type="EC" id="4.99.1.9" evidence="7"/>
<keyword evidence="7" id="KW-0963">Cytoplasm</keyword>
<dbReference type="EMBL" id="CP075371">
    <property type="protein sequence ID" value="QVT80206.1"/>
    <property type="molecule type" value="Genomic_DNA"/>
</dbReference>
<comment type="function">
    <text evidence="7">Involved in coproporphyrin-dependent heme b biosynthesis. Catalyzes the insertion of ferrous iron into coproporphyrin III to form Fe-coproporphyrin III.</text>
</comment>
<keyword evidence="7" id="KW-0479">Metal-binding</keyword>
<organism evidence="9 10">
    <name type="scientific">Nocardioides aquaticus</name>
    <dbReference type="NCBI Taxonomy" id="160826"/>
    <lineage>
        <taxon>Bacteria</taxon>
        <taxon>Bacillati</taxon>
        <taxon>Actinomycetota</taxon>
        <taxon>Actinomycetes</taxon>
        <taxon>Propionibacteriales</taxon>
        <taxon>Nocardioidaceae</taxon>
        <taxon>Nocardioides</taxon>
    </lineage>
</organism>
<feature type="binding site" evidence="7">
    <location>
        <position position="300"/>
    </location>
    <ligand>
        <name>Fe(2+)</name>
        <dbReference type="ChEBI" id="CHEBI:29033"/>
    </ligand>
</feature>
<dbReference type="GO" id="GO:0016829">
    <property type="term" value="F:lyase activity"/>
    <property type="evidence" value="ECO:0007669"/>
    <property type="project" value="UniProtKB-KW"/>
</dbReference>
<comment type="similarity">
    <text evidence="7 8">Belongs to the ferrochelatase family.</text>
</comment>
<feature type="binding site" evidence="7">
    <location>
        <position position="206"/>
    </location>
    <ligand>
        <name>Fe(2+)</name>
        <dbReference type="ChEBI" id="CHEBI:29033"/>
    </ligand>
</feature>
<evidence type="ECO:0000256" key="6">
    <source>
        <dbReference type="ARBA" id="ARBA00024536"/>
    </source>
</evidence>
<dbReference type="Pfam" id="PF00762">
    <property type="entry name" value="Ferrochelatase"/>
    <property type="match status" value="1"/>
</dbReference>
<reference evidence="9 10" key="1">
    <citation type="submission" date="2021-05" db="EMBL/GenBank/DDBJ databases">
        <title>Complete genome of Nocardioides aquaticus KCTC 9944T isolated from meromictic and hypersaline Ekho Lake, Antarctica.</title>
        <authorList>
            <person name="Hwang K."/>
            <person name="Kim K.M."/>
            <person name="Choe H."/>
        </authorList>
    </citation>
    <scope>NUCLEOTIDE SEQUENCE [LARGE SCALE GENOMIC DNA]</scope>
    <source>
        <strain evidence="9 10">KCTC 9944</strain>
    </source>
</reference>
<dbReference type="Proteomes" id="UP000679307">
    <property type="component" value="Chromosome"/>
</dbReference>
<dbReference type="InterPro" id="IPR033659">
    <property type="entry name" value="Ferrochelatase_N"/>
</dbReference>
<comment type="catalytic activity">
    <reaction evidence="6">
        <text>Fe-coproporphyrin III + 2 H(+) = coproporphyrin III + Fe(2+)</text>
        <dbReference type="Rhea" id="RHEA:49572"/>
        <dbReference type="ChEBI" id="CHEBI:15378"/>
        <dbReference type="ChEBI" id="CHEBI:29033"/>
        <dbReference type="ChEBI" id="CHEBI:68438"/>
        <dbReference type="ChEBI" id="CHEBI:131725"/>
        <dbReference type="EC" id="4.99.1.9"/>
    </reaction>
    <physiologicalReaction direction="right-to-left" evidence="6">
        <dbReference type="Rhea" id="RHEA:49574"/>
    </physiologicalReaction>
</comment>
<sequence>MTSHDTTTPAPAPADRQVADVAPYDALLLVSFGGPEGPDDVLPFLENVTRGRGIPRERLVEVGEHYYAFGGRSPINDQNRAFLDALRVDLDEAGIALPLYWGNRNWDPYLTDALAQMAADGVTRAACFVTSAYSSWSGCRQYRENLYDAVEDVAGREGPDAPRLDKLRHYFNHPGFVDPVVDATLAALADLPEDARAGARILFVTHSIPDSMNDASGPPEQGGGAYVAQHLDVAGVVAGRVAEVTGVERAHELVFCSRSGPPQMPWLEPDVNDRMRELVEEGATPAVVLVPVGFVSDHMEVIYDLDTEALETADELGLPMRRAGTAGTDPRFVAVVRDLLTERAAVERGEDVARSSVGETGPMWDVCPAQCCANGKGPRPALCGRDA</sequence>
<keyword evidence="2 7" id="KW-0408">Iron</keyword>
<dbReference type="HAMAP" id="MF_00323">
    <property type="entry name" value="Ferrochelatase"/>
    <property type="match status" value="1"/>
</dbReference>
<evidence type="ECO:0000313" key="9">
    <source>
        <dbReference type="EMBL" id="QVT80206.1"/>
    </source>
</evidence>
<accession>A0ABX8EKR0</accession>
<keyword evidence="3 7" id="KW-0350">Heme biosynthesis</keyword>
<name>A0ABX8EKR0_9ACTN</name>
<dbReference type="RefSeq" id="WP_420830504.1">
    <property type="nucleotide sequence ID" value="NZ_BAAAHS010000062.1"/>
</dbReference>
<comment type="caution">
    <text evidence="7">Lacks conserved residue(s) required for the propagation of feature annotation.</text>
</comment>
<dbReference type="PANTHER" id="PTHR11108:SF1">
    <property type="entry name" value="FERROCHELATASE, MITOCHONDRIAL"/>
    <property type="match status" value="1"/>
</dbReference>
<evidence type="ECO:0000256" key="3">
    <source>
        <dbReference type="ARBA" id="ARBA00023133"/>
    </source>
</evidence>
<dbReference type="InterPro" id="IPR033644">
    <property type="entry name" value="Ferrochelatase_C"/>
</dbReference>
<keyword evidence="5 7" id="KW-0627">Porphyrin biosynthesis</keyword>
<evidence type="ECO:0000256" key="8">
    <source>
        <dbReference type="RuleBase" id="RU004185"/>
    </source>
</evidence>
<dbReference type="NCBIfam" id="NF000689">
    <property type="entry name" value="PRK00035.2-1"/>
    <property type="match status" value="1"/>
</dbReference>
<gene>
    <name evidence="9" type="primary">hemH</name>
    <name evidence="7" type="synonym">cpfC</name>
    <name evidence="9" type="ORF">ENKNEFLB_02597</name>
</gene>
<feature type="binding site" evidence="7">
    <location>
        <position position="73"/>
    </location>
    <ligand>
        <name>Fe-coproporphyrin III</name>
        <dbReference type="ChEBI" id="CHEBI:68438"/>
    </ligand>
</feature>
<feature type="binding site" evidence="7">
    <location>
        <position position="142"/>
    </location>
    <ligand>
        <name>Fe-coproporphyrin III</name>
        <dbReference type="ChEBI" id="CHEBI:68438"/>
    </ligand>
</feature>
<dbReference type="CDD" id="cd03411">
    <property type="entry name" value="Ferrochelatase_N"/>
    <property type="match status" value="1"/>
</dbReference>
<evidence type="ECO:0000313" key="10">
    <source>
        <dbReference type="Proteomes" id="UP000679307"/>
    </source>
</evidence>
<comment type="subcellular location">
    <subcellularLocation>
        <location evidence="7">Cytoplasm</location>
    </subcellularLocation>
</comment>
<dbReference type="InterPro" id="IPR001015">
    <property type="entry name" value="Ferrochelatase"/>
</dbReference>
<evidence type="ECO:0000256" key="4">
    <source>
        <dbReference type="ARBA" id="ARBA00023239"/>
    </source>
</evidence>
<protein>
    <recommendedName>
        <fullName evidence="7">Coproporphyrin III ferrochelatase</fullName>
        <ecNumber evidence="7">4.99.1.9</ecNumber>
    </recommendedName>
</protein>
<comment type="pathway">
    <text evidence="1 7">Porphyrin-containing compound metabolism; protoheme biosynthesis.</text>
</comment>